<gene>
    <name evidence="1" type="ORF">NEOLEDRAFT_724423</name>
</gene>
<organism evidence="1 2">
    <name type="scientific">Neolentinus lepideus HHB14362 ss-1</name>
    <dbReference type="NCBI Taxonomy" id="1314782"/>
    <lineage>
        <taxon>Eukaryota</taxon>
        <taxon>Fungi</taxon>
        <taxon>Dikarya</taxon>
        <taxon>Basidiomycota</taxon>
        <taxon>Agaricomycotina</taxon>
        <taxon>Agaricomycetes</taxon>
        <taxon>Gloeophyllales</taxon>
        <taxon>Gloeophyllaceae</taxon>
        <taxon>Neolentinus</taxon>
    </lineage>
</organism>
<evidence type="ECO:0000313" key="1">
    <source>
        <dbReference type="EMBL" id="KZT21870.1"/>
    </source>
</evidence>
<keyword evidence="2" id="KW-1185">Reference proteome</keyword>
<dbReference type="EMBL" id="KV425602">
    <property type="protein sequence ID" value="KZT21870.1"/>
    <property type="molecule type" value="Genomic_DNA"/>
</dbReference>
<name>A0A165Q3J5_9AGAM</name>
<evidence type="ECO:0000313" key="2">
    <source>
        <dbReference type="Proteomes" id="UP000076761"/>
    </source>
</evidence>
<dbReference type="AlphaFoldDB" id="A0A165Q3J5"/>
<accession>A0A165Q3J5</accession>
<sequence>MTKQILFCGLPAQLSLCNRRPIALTIELGLLPSYIGTGMRQPALSRRPSAFTLPHYIRPFLPLDVTCLFGTTAPRTSHSHLLPRSFAIHYSTAACQKPRRARTRLSLPYPIGIVAIPSPAPPLV</sequence>
<proteinExistence type="predicted"/>
<reference evidence="1 2" key="1">
    <citation type="journal article" date="2016" name="Mol. Biol. Evol.">
        <title>Comparative Genomics of Early-Diverging Mushroom-Forming Fungi Provides Insights into the Origins of Lignocellulose Decay Capabilities.</title>
        <authorList>
            <person name="Nagy L.G."/>
            <person name="Riley R."/>
            <person name="Tritt A."/>
            <person name="Adam C."/>
            <person name="Daum C."/>
            <person name="Floudas D."/>
            <person name="Sun H."/>
            <person name="Yadav J.S."/>
            <person name="Pangilinan J."/>
            <person name="Larsson K.H."/>
            <person name="Matsuura K."/>
            <person name="Barry K."/>
            <person name="Labutti K."/>
            <person name="Kuo R."/>
            <person name="Ohm R.A."/>
            <person name="Bhattacharya S.S."/>
            <person name="Shirouzu T."/>
            <person name="Yoshinaga Y."/>
            <person name="Martin F.M."/>
            <person name="Grigoriev I.V."/>
            <person name="Hibbett D.S."/>
        </authorList>
    </citation>
    <scope>NUCLEOTIDE SEQUENCE [LARGE SCALE GENOMIC DNA]</scope>
    <source>
        <strain evidence="1 2">HHB14362 ss-1</strain>
    </source>
</reference>
<dbReference type="InParanoid" id="A0A165Q3J5"/>
<protein>
    <submittedName>
        <fullName evidence="1">Uncharacterized protein</fullName>
    </submittedName>
</protein>
<dbReference type="Proteomes" id="UP000076761">
    <property type="component" value="Unassembled WGS sequence"/>
</dbReference>